<name>A0A9D1YB25_9FIRM</name>
<evidence type="ECO:0000313" key="2">
    <source>
        <dbReference type="EMBL" id="HIY22558.1"/>
    </source>
</evidence>
<feature type="signal peptide" evidence="1">
    <location>
        <begin position="1"/>
        <end position="31"/>
    </location>
</feature>
<dbReference type="AlphaFoldDB" id="A0A9D1YB25"/>
<protein>
    <submittedName>
        <fullName evidence="2">Uncharacterized protein</fullName>
    </submittedName>
</protein>
<comment type="caution">
    <text evidence="2">The sequence shown here is derived from an EMBL/GenBank/DDBJ whole genome shotgun (WGS) entry which is preliminary data.</text>
</comment>
<sequence length="194" mass="20944">MPQFSPLKRCLSLLLVCGVLCGLLVVPPAQAASHSPTAGEAFYGQLSSANQEAYDAIQAQVEKLAENSTDPSAVSYTPTQGNPDGAAIFAFFRDHPEYFWIDSSKLVWSESNGQWSLSSKITGESFFYEGFDTGTLSSVRAEFEAKVQEIITGMPGGDRVAQLRYLNTGLLSTMSITPWVWAHPTTPGVPPAAF</sequence>
<organism evidence="2 3">
    <name type="scientific">Candidatus Flavonifractor merdigallinarum</name>
    <dbReference type="NCBI Taxonomy" id="2838589"/>
    <lineage>
        <taxon>Bacteria</taxon>
        <taxon>Bacillati</taxon>
        <taxon>Bacillota</taxon>
        <taxon>Clostridia</taxon>
        <taxon>Eubacteriales</taxon>
        <taxon>Oscillospiraceae</taxon>
        <taxon>Flavonifractor</taxon>
    </lineage>
</organism>
<reference evidence="2" key="1">
    <citation type="journal article" date="2021" name="PeerJ">
        <title>Extensive microbial diversity within the chicken gut microbiome revealed by metagenomics and culture.</title>
        <authorList>
            <person name="Gilroy R."/>
            <person name="Ravi A."/>
            <person name="Getino M."/>
            <person name="Pursley I."/>
            <person name="Horton D.L."/>
            <person name="Alikhan N.F."/>
            <person name="Baker D."/>
            <person name="Gharbi K."/>
            <person name="Hall N."/>
            <person name="Watson M."/>
            <person name="Adriaenssens E.M."/>
            <person name="Foster-Nyarko E."/>
            <person name="Jarju S."/>
            <person name="Secka A."/>
            <person name="Antonio M."/>
            <person name="Oren A."/>
            <person name="Chaudhuri R.R."/>
            <person name="La Ragione R."/>
            <person name="Hildebrand F."/>
            <person name="Pallen M.J."/>
        </authorList>
    </citation>
    <scope>NUCLEOTIDE SEQUENCE</scope>
    <source>
        <strain evidence="2">ChiBcec16_6824</strain>
    </source>
</reference>
<feature type="chain" id="PRO_5039415840" evidence="1">
    <location>
        <begin position="32"/>
        <end position="194"/>
    </location>
</feature>
<evidence type="ECO:0000313" key="3">
    <source>
        <dbReference type="Proteomes" id="UP000823868"/>
    </source>
</evidence>
<accession>A0A9D1YB25</accession>
<proteinExistence type="predicted"/>
<dbReference type="Proteomes" id="UP000823868">
    <property type="component" value="Unassembled WGS sequence"/>
</dbReference>
<keyword evidence="1" id="KW-0732">Signal</keyword>
<dbReference type="EMBL" id="DXDX01000214">
    <property type="protein sequence ID" value="HIY22558.1"/>
    <property type="molecule type" value="Genomic_DNA"/>
</dbReference>
<reference evidence="2" key="2">
    <citation type="submission" date="2021-04" db="EMBL/GenBank/DDBJ databases">
        <authorList>
            <person name="Gilroy R."/>
        </authorList>
    </citation>
    <scope>NUCLEOTIDE SEQUENCE</scope>
    <source>
        <strain evidence="2">ChiBcec16_6824</strain>
    </source>
</reference>
<gene>
    <name evidence="2" type="ORF">H9841_11750</name>
</gene>
<evidence type="ECO:0000256" key="1">
    <source>
        <dbReference type="SAM" id="SignalP"/>
    </source>
</evidence>